<sequence length="32" mass="3520">MHVPLSNIPGRRAYVKSASPLRPVAGEERHHG</sequence>
<keyword evidence="3" id="KW-1185">Reference proteome</keyword>
<dbReference type="EMBL" id="FOLS01000022">
    <property type="protein sequence ID" value="SFD30936.1"/>
    <property type="molecule type" value="Genomic_DNA"/>
</dbReference>
<name>A0AAQ1HR27_9PSED</name>
<evidence type="ECO:0000256" key="1">
    <source>
        <dbReference type="SAM" id="MobiDB-lite"/>
    </source>
</evidence>
<organism evidence="2 3">
    <name type="scientific">Pseudomonas citronellolis</name>
    <dbReference type="NCBI Taxonomy" id="53408"/>
    <lineage>
        <taxon>Bacteria</taxon>
        <taxon>Pseudomonadati</taxon>
        <taxon>Pseudomonadota</taxon>
        <taxon>Gammaproteobacteria</taxon>
        <taxon>Pseudomonadales</taxon>
        <taxon>Pseudomonadaceae</taxon>
        <taxon>Pseudomonas</taxon>
    </lineage>
</organism>
<proteinExistence type="predicted"/>
<evidence type="ECO:0000313" key="2">
    <source>
        <dbReference type="EMBL" id="SFD30936.1"/>
    </source>
</evidence>
<dbReference type="Proteomes" id="UP000183385">
    <property type="component" value="Unassembled WGS sequence"/>
</dbReference>
<comment type="caution">
    <text evidence="2">The sequence shown here is derived from an EMBL/GenBank/DDBJ whole genome shotgun (WGS) entry which is preliminary data.</text>
</comment>
<dbReference type="AlphaFoldDB" id="A0AAQ1HR27"/>
<accession>A0AAQ1HR27</accession>
<reference evidence="2 3" key="1">
    <citation type="submission" date="2016-10" db="EMBL/GenBank/DDBJ databases">
        <authorList>
            <person name="Varghese N."/>
            <person name="Submissions S."/>
        </authorList>
    </citation>
    <scope>NUCLEOTIDE SEQUENCE [LARGE SCALE GENOMIC DNA]</scope>
    <source>
        <strain evidence="2 3">LMG 18378</strain>
    </source>
</reference>
<evidence type="ECO:0000313" key="3">
    <source>
        <dbReference type="Proteomes" id="UP000183385"/>
    </source>
</evidence>
<feature type="region of interest" description="Disordered" evidence="1">
    <location>
        <begin position="1"/>
        <end position="32"/>
    </location>
</feature>
<protein>
    <submittedName>
        <fullName evidence="2">Uncharacterized protein</fullName>
    </submittedName>
</protein>
<gene>
    <name evidence="2" type="ORF">SAMN05216577_12256</name>
</gene>